<accession>A0ACC1BQ84</accession>
<reference evidence="2" key="1">
    <citation type="journal article" date="2023" name="G3 (Bethesda)">
        <title>Genome assembly and association tests identify interacting loci associated with vigor, precocity, and sex in interspecific pistachio rootstocks.</title>
        <authorList>
            <person name="Palmer W."/>
            <person name="Jacygrad E."/>
            <person name="Sagayaradj S."/>
            <person name="Cavanaugh K."/>
            <person name="Han R."/>
            <person name="Bertier L."/>
            <person name="Beede B."/>
            <person name="Kafkas S."/>
            <person name="Golino D."/>
            <person name="Preece J."/>
            <person name="Michelmore R."/>
        </authorList>
    </citation>
    <scope>NUCLEOTIDE SEQUENCE [LARGE SCALE GENOMIC DNA]</scope>
</reference>
<keyword evidence="2" id="KW-1185">Reference proteome</keyword>
<proteinExistence type="predicted"/>
<name>A0ACC1BQ84_9ROSI</name>
<sequence>METTVKLKLFVDTRAEKVIFAEAGKDFIDFLVYLLSLPVGTVARLLKGKGTVGSLSNLYKSVENLSESFFQPNQTKNSLLNPRAPRSAATGVPLLLCDYDSHTRMVYSCPSHYHNITDVPNLLCPSCNKKMTGPLYYVPPSLENTGLVEGGFVKSFVSFMVTDDLEFMPISPENLFSLLNKSNVEIDELEKMDVELGADEGLKAAEVILECEKVLTSFNLGRVQEVPHNLYHGTKTSMEPMPHPTSLNKFVSGHSTTSTAPQRDFNGAGSIAAFVSQQKGFNGAASTAAFVSQ</sequence>
<evidence type="ECO:0000313" key="1">
    <source>
        <dbReference type="EMBL" id="KAJ0101348.1"/>
    </source>
</evidence>
<evidence type="ECO:0000313" key="2">
    <source>
        <dbReference type="Proteomes" id="UP001164250"/>
    </source>
</evidence>
<gene>
    <name evidence="1" type="ORF">Patl1_06271</name>
</gene>
<dbReference type="Proteomes" id="UP001164250">
    <property type="component" value="Chromosome 3"/>
</dbReference>
<protein>
    <submittedName>
        <fullName evidence="1">Uncharacterized protein</fullName>
    </submittedName>
</protein>
<organism evidence="1 2">
    <name type="scientific">Pistacia atlantica</name>
    <dbReference type="NCBI Taxonomy" id="434234"/>
    <lineage>
        <taxon>Eukaryota</taxon>
        <taxon>Viridiplantae</taxon>
        <taxon>Streptophyta</taxon>
        <taxon>Embryophyta</taxon>
        <taxon>Tracheophyta</taxon>
        <taxon>Spermatophyta</taxon>
        <taxon>Magnoliopsida</taxon>
        <taxon>eudicotyledons</taxon>
        <taxon>Gunneridae</taxon>
        <taxon>Pentapetalae</taxon>
        <taxon>rosids</taxon>
        <taxon>malvids</taxon>
        <taxon>Sapindales</taxon>
        <taxon>Anacardiaceae</taxon>
        <taxon>Pistacia</taxon>
    </lineage>
</organism>
<comment type="caution">
    <text evidence="1">The sequence shown here is derived from an EMBL/GenBank/DDBJ whole genome shotgun (WGS) entry which is preliminary data.</text>
</comment>
<dbReference type="EMBL" id="CM047899">
    <property type="protein sequence ID" value="KAJ0101348.1"/>
    <property type="molecule type" value="Genomic_DNA"/>
</dbReference>